<proteinExistence type="predicted"/>
<comment type="caution">
    <text evidence="1">The sequence shown here is derived from an EMBL/GenBank/DDBJ whole genome shotgun (WGS) entry which is preliminary data.</text>
</comment>
<sequence>MIDSNITKEQIVRETDKAYLVSLGGGQSGFNKNEVWVPKSQIAWSQGQFETLMMQPWMYEKIRNAA</sequence>
<dbReference type="EMBL" id="BARS01011698">
    <property type="protein sequence ID" value="GAF92781.1"/>
    <property type="molecule type" value="Genomic_DNA"/>
</dbReference>
<name>X0U070_9ZZZZ</name>
<gene>
    <name evidence="1" type="ORF">S01H1_21179</name>
</gene>
<dbReference type="AlphaFoldDB" id="X0U070"/>
<evidence type="ECO:0000313" key="1">
    <source>
        <dbReference type="EMBL" id="GAF92781.1"/>
    </source>
</evidence>
<accession>X0U070</accession>
<organism evidence="1">
    <name type="scientific">marine sediment metagenome</name>
    <dbReference type="NCBI Taxonomy" id="412755"/>
    <lineage>
        <taxon>unclassified sequences</taxon>
        <taxon>metagenomes</taxon>
        <taxon>ecological metagenomes</taxon>
    </lineage>
</organism>
<reference evidence="1" key="1">
    <citation type="journal article" date="2014" name="Front. Microbiol.">
        <title>High frequency of phylogenetically diverse reductive dehalogenase-homologous genes in deep subseafloor sedimentary metagenomes.</title>
        <authorList>
            <person name="Kawai M."/>
            <person name="Futagami T."/>
            <person name="Toyoda A."/>
            <person name="Takaki Y."/>
            <person name="Nishi S."/>
            <person name="Hori S."/>
            <person name="Arai W."/>
            <person name="Tsubouchi T."/>
            <person name="Morono Y."/>
            <person name="Uchiyama I."/>
            <person name="Ito T."/>
            <person name="Fujiyama A."/>
            <person name="Inagaki F."/>
            <person name="Takami H."/>
        </authorList>
    </citation>
    <scope>NUCLEOTIDE SEQUENCE</scope>
    <source>
        <strain evidence="1">Expedition CK06-06</strain>
    </source>
</reference>
<protein>
    <submittedName>
        <fullName evidence="1">Uncharacterized protein</fullName>
    </submittedName>
</protein>